<accession>A0A7Z1MY20</accession>
<name>A0A7Z1MY20_STAHA</name>
<dbReference type="CDD" id="cd00229">
    <property type="entry name" value="SGNH_hydrolase"/>
    <property type="match status" value="1"/>
</dbReference>
<dbReference type="SUPFAM" id="SSF52266">
    <property type="entry name" value="SGNH hydrolase"/>
    <property type="match status" value="1"/>
</dbReference>
<dbReference type="PANTHER" id="PTHR30383">
    <property type="entry name" value="THIOESTERASE 1/PROTEASE 1/LYSOPHOSPHOLIPASE L1"/>
    <property type="match status" value="1"/>
</dbReference>
<dbReference type="InterPro" id="IPR051532">
    <property type="entry name" value="Ester_Hydrolysis_Enzymes"/>
</dbReference>
<organism evidence="2 3">
    <name type="scientific">Staphylococcus haemolyticus</name>
    <dbReference type="NCBI Taxonomy" id="1283"/>
    <lineage>
        <taxon>Bacteria</taxon>
        <taxon>Bacillati</taxon>
        <taxon>Bacillota</taxon>
        <taxon>Bacilli</taxon>
        <taxon>Bacillales</taxon>
        <taxon>Staphylococcaceae</taxon>
        <taxon>Staphylococcus</taxon>
    </lineage>
</organism>
<dbReference type="Gene3D" id="3.40.50.1110">
    <property type="entry name" value="SGNH hydrolase"/>
    <property type="match status" value="1"/>
</dbReference>
<dbReference type="EMBL" id="PGWX01000550">
    <property type="protein sequence ID" value="PPJ69424.1"/>
    <property type="molecule type" value="Genomic_DNA"/>
</dbReference>
<proteinExistence type="predicted"/>
<feature type="domain" description="SGNH hydrolase-type esterase" evidence="1">
    <location>
        <begin position="141"/>
        <end position="327"/>
    </location>
</feature>
<reference evidence="2 3" key="1">
    <citation type="submission" date="2017-11" db="EMBL/GenBank/DDBJ databases">
        <authorList>
            <person name="Founou R.C."/>
            <person name="Founou L."/>
            <person name="Allam M."/>
            <person name="Ismail A."/>
            <person name="Essack S.Y."/>
        </authorList>
    </citation>
    <scope>NUCLEOTIDE SEQUENCE [LARGE SCALE GENOMIC DNA]</scope>
    <source>
        <strain evidence="2 3">G811N2B1</strain>
    </source>
</reference>
<dbReference type="InterPro" id="IPR013830">
    <property type="entry name" value="SGNH_hydro"/>
</dbReference>
<comment type="caution">
    <text evidence="2">The sequence shown here is derived from an EMBL/GenBank/DDBJ whole genome shotgun (WGS) entry which is preliminary data.</text>
</comment>
<dbReference type="AlphaFoldDB" id="A0A7Z1MY20"/>
<dbReference type="RefSeq" id="WP_049426045.1">
    <property type="nucleotide sequence ID" value="NZ_CAWLDF010000018.1"/>
</dbReference>
<dbReference type="InterPro" id="IPR036514">
    <property type="entry name" value="SGNH_hydro_sf"/>
</dbReference>
<dbReference type="GO" id="GO:0016787">
    <property type="term" value="F:hydrolase activity"/>
    <property type="evidence" value="ECO:0007669"/>
    <property type="project" value="UniProtKB-KW"/>
</dbReference>
<protein>
    <submittedName>
        <fullName evidence="2">SGNH/GDSL hydrolase family protein</fullName>
    </submittedName>
</protein>
<sequence>MGLITTNLSNQAGAEFRRQLIENFKEIENFMGDYKTGEAEKKISSLVKKYEDELFKEVRAIVMPEESPLEVTKEVVDSKTDLKGVKHDSLSERIRNDLEQLKKDQVENNPLHNTVVTKNGTVVYDYSKKSQTLSDIKNIYCIGDSVARGLHASKNFGQFLAEKLNANLNNLAVSGATFSKASDNSIFDQALKVKDADLVIVQGTDDDWLKNDGIELGIDKTDIRTFLGAFYQIIKVIRAQNKDAKIVCMTATRQLPVNGTYIRRKDTDRNRLNLSLEDYVNAQVLACTELDVPIFDAYHTDIINPYNPGFRKKYMIDGLHPNELIHEVISYELLKNYYYFYG</sequence>
<dbReference type="Proteomes" id="UP000238153">
    <property type="component" value="Unassembled WGS sequence"/>
</dbReference>
<gene>
    <name evidence="2" type="ORF">CV019_14150</name>
</gene>
<dbReference type="Pfam" id="PF13472">
    <property type="entry name" value="Lipase_GDSL_2"/>
    <property type="match status" value="1"/>
</dbReference>
<evidence type="ECO:0000313" key="2">
    <source>
        <dbReference type="EMBL" id="PPJ69424.1"/>
    </source>
</evidence>
<evidence type="ECO:0000259" key="1">
    <source>
        <dbReference type="Pfam" id="PF13472"/>
    </source>
</evidence>
<evidence type="ECO:0000313" key="3">
    <source>
        <dbReference type="Proteomes" id="UP000238153"/>
    </source>
</evidence>
<keyword evidence="2" id="KW-0378">Hydrolase</keyword>